<evidence type="ECO:0000313" key="1">
    <source>
        <dbReference type="EMBL" id="KKL85892.1"/>
    </source>
</evidence>
<dbReference type="AlphaFoldDB" id="A0A0F9IEP8"/>
<name>A0A0F9IEP8_9ZZZZ</name>
<protein>
    <submittedName>
        <fullName evidence="1">Uncharacterized protein</fullName>
    </submittedName>
</protein>
<sequence length="147" mass="15966">MDNVGADTGIAAYGLAVGEGFSGQFEMQHDYKEGSNLTFHVHYQGIAAPTGTDKIQFQLTYSFGKNGVTLTPVTIITVEVDIDTQYEFNQVDFAAITAADLDIEDQFLFTLERIAASATEYSGEALIATVGVHYEIDTIGSRQILVK</sequence>
<comment type="caution">
    <text evidence="1">The sequence shown here is derived from an EMBL/GenBank/DDBJ whole genome shotgun (WGS) entry which is preliminary data.</text>
</comment>
<reference evidence="1" key="1">
    <citation type="journal article" date="2015" name="Nature">
        <title>Complex archaea that bridge the gap between prokaryotes and eukaryotes.</title>
        <authorList>
            <person name="Spang A."/>
            <person name="Saw J.H."/>
            <person name="Jorgensen S.L."/>
            <person name="Zaremba-Niedzwiedzka K."/>
            <person name="Martijn J."/>
            <person name="Lind A.E."/>
            <person name="van Eijk R."/>
            <person name="Schleper C."/>
            <person name="Guy L."/>
            <person name="Ettema T.J."/>
        </authorList>
    </citation>
    <scope>NUCLEOTIDE SEQUENCE</scope>
</reference>
<gene>
    <name evidence="1" type="ORF">LCGC14_1950160</name>
</gene>
<accession>A0A0F9IEP8</accession>
<dbReference type="EMBL" id="LAZR01021273">
    <property type="protein sequence ID" value="KKL85892.1"/>
    <property type="molecule type" value="Genomic_DNA"/>
</dbReference>
<proteinExistence type="predicted"/>
<organism evidence="1">
    <name type="scientific">marine sediment metagenome</name>
    <dbReference type="NCBI Taxonomy" id="412755"/>
    <lineage>
        <taxon>unclassified sequences</taxon>
        <taxon>metagenomes</taxon>
        <taxon>ecological metagenomes</taxon>
    </lineage>
</organism>